<reference evidence="3" key="1">
    <citation type="submission" date="2024-02" db="EMBL/GenBank/DDBJ databases">
        <authorList>
            <consortium name="ELIXIR-Norway"/>
            <consortium name="Elixir Norway"/>
        </authorList>
    </citation>
    <scope>NUCLEOTIDE SEQUENCE</scope>
</reference>
<evidence type="ECO:0000313" key="3">
    <source>
        <dbReference type="EMBL" id="CAK9206203.1"/>
    </source>
</evidence>
<evidence type="ECO:0000256" key="1">
    <source>
        <dbReference type="SAM" id="Coils"/>
    </source>
</evidence>
<proteinExistence type="predicted"/>
<dbReference type="Proteomes" id="UP001497512">
    <property type="component" value="Chromosome 15"/>
</dbReference>
<feature type="compositionally biased region" description="Basic and acidic residues" evidence="2">
    <location>
        <begin position="70"/>
        <end position="84"/>
    </location>
</feature>
<dbReference type="PANTHER" id="PTHR31344">
    <property type="entry name" value="NUCLEAR PORE COMPLEX PROTEIN NUP205"/>
    <property type="match status" value="1"/>
</dbReference>
<dbReference type="EMBL" id="OZ019907">
    <property type="protein sequence ID" value="CAK9206203.1"/>
    <property type="molecule type" value="Genomic_DNA"/>
</dbReference>
<feature type="region of interest" description="Disordered" evidence="2">
    <location>
        <begin position="1"/>
        <end position="121"/>
    </location>
</feature>
<name>A0ABP0TVL5_9BRYO</name>
<keyword evidence="4" id="KW-1185">Reference proteome</keyword>
<feature type="compositionally biased region" description="Polar residues" evidence="2">
    <location>
        <begin position="1"/>
        <end position="30"/>
    </location>
</feature>
<feature type="compositionally biased region" description="Polar residues" evidence="2">
    <location>
        <begin position="85"/>
        <end position="120"/>
    </location>
</feature>
<gene>
    <name evidence="3" type="ORF">CSSPTR1EN2_LOCUS8231</name>
</gene>
<protein>
    <recommendedName>
        <fullName evidence="5">Dilute domain-containing protein</fullName>
    </recommendedName>
</protein>
<feature type="region of interest" description="Disordered" evidence="2">
    <location>
        <begin position="772"/>
        <end position="795"/>
    </location>
</feature>
<feature type="compositionally biased region" description="Acidic residues" evidence="2">
    <location>
        <begin position="32"/>
        <end position="60"/>
    </location>
</feature>
<evidence type="ECO:0000313" key="4">
    <source>
        <dbReference type="Proteomes" id="UP001497512"/>
    </source>
</evidence>
<organism evidence="3 4">
    <name type="scientific">Sphagnum troendelagicum</name>
    <dbReference type="NCBI Taxonomy" id="128251"/>
    <lineage>
        <taxon>Eukaryota</taxon>
        <taxon>Viridiplantae</taxon>
        <taxon>Streptophyta</taxon>
        <taxon>Embryophyta</taxon>
        <taxon>Bryophyta</taxon>
        <taxon>Sphagnophytina</taxon>
        <taxon>Sphagnopsida</taxon>
        <taxon>Sphagnales</taxon>
        <taxon>Sphagnaceae</taxon>
        <taxon>Sphagnum</taxon>
    </lineage>
</organism>
<feature type="region of interest" description="Disordered" evidence="2">
    <location>
        <begin position="451"/>
        <end position="470"/>
    </location>
</feature>
<evidence type="ECO:0000256" key="2">
    <source>
        <dbReference type="SAM" id="MobiDB-lite"/>
    </source>
</evidence>
<accession>A0ABP0TVL5</accession>
<dbReference type="InterPro" id="IPR021827">
    <property type="entry name" value="Nup186/Nup192/Nup205"/>
</dbReference>
<feature type="coiled-coil region" evidence="1">
    <location>
        <begin position="164"/>
        <end position="252"/>
    </location>
</feature>
<feature type="compositionally biased region" description="Low complexity" evidence="2">
    <location>
        <begin position="772"/>
        <end position="784"/>
    </location>
</feature>
<evidence type="ECO:0008006" key="5">
    <source>
        <dbReference type="Google" id="ProtNLM"/>
    </source>
</evidence>
<keyword evidence="1" id="KW-0175">Coiled coil</keyword>
<dbReference type="PANTHER" id="PTHR31344:SF11">
    <property type="entry name" value="NUCLEOLAR PROTEIN GAR2-LIKE PROTEIN"/>
    <property type="match status" value="1"/>
</dbReference>
<sequence>MDVNENNDNASSASTNVKTMVQARNNNANSIEDLEIDSFTDDDDDDDNDDDNDDDDDDDDSPRSSTGSTKEVENKAELNRKKLFETQSPAPKSNSNSGKKQQLLNNGGQTVINTTNSTKSDSIRKKLLLNDTHGIKVASSHNEETSQIASPGNSVLSSQHFQQQQDLQQQLQQHLQEQAKLFKKLQQQQSVLGEARAKLAMVEKRALEELRTKVAAAEAKAAMNQEKGEEKATQLEQELKKLEDELRDSAAIEVALFSIVEEHVRSPHKLHTPARRLARLYVHTFRNRSSDQCINSAKNYAAGLIVAIRACGNDVSRLTYWWSNVVVLRESIMQACNVDELSVATIRKHIELSSTSETPPTVMDLQHDPAAGGGSSELRATARLQQQWRYKSLDAAGAAGRGTILDSSAECSSSCHDTLVATLFRIEAWLQRRVLECVWWQAMTPVMQMPEPRKTKTRTSSLSQMNLGDDRQGSVSTQIWKTAFQAAYRLLCPLQAGEHHDCGCLPILSKMIISQCVERLDVVLFNGIMRSSTDDSCADLLADPITNLSVLPIPVGTLTFGAGAQLKNVVVTWSTWLTALLNVKAEDSTAITETTDTTSNNRETASDTSSEKAGPYFVLLRAVGDLLMLPKDMLMDKSVRKEVCPTLDLIFIRRILFNFQPDEFSPDPISPALLGAINSEVSIQRQMHGEVDMRVDTVAIAPLPPILYSPPSSNFVRLWIGEPHVANDDHHWGTNVSSLLCKGYNSDDELEEFQTPLAWLKYNNYSQKTSSLTSSSTLHGSMTSKDSNLDASMERGASTSRYQLLREAWKEG</sequence>